<dbReference type="EMBL" id="FOUU01000001">
    <property type="protein sequence ID" value="SFM50559.1"/>
    <property type="molecule type" value="Genomic_DNA"/>
</dbReference>
<dbReference type="OrthoDB" id="9790080at2"/>
<dbReference type="EC" id="2.1.1.166" evidence="6 11"/>
<organism evidence="14 15">
    <name type="scientific">Thermodesulforhabdus norvegica</name>
    <dbReference type="NCBI Taxonomy" id="39841"/>
    <lineage>
        <taxon>Bacteria</taxon>
        <taxon>Pseudomonadati</taxon>
        <taxon>Thermodesulfobacteriota</taxon>
        <taxon>Syntrophobacteria</taxon>
        <taxon>Syntrophobacterales</taxon>
        <taxon>Thermodesulforhabdaceae</taxon>
        <taxon>Thermodesulforhabdus</taxon>
    </lineage>
</organism>
<evidence type="ECO:0000256" key="3">
    <source>
        <dbReference type="ARBA" id="ARBA00022679"/>
    </source>
</evidence>
<evidence type="ECO:0000256" key="2">
    <source>
        <dbReference type="ARBA" id="ARBA00022603"/>
    </source>
</evidence>
<feature type="binding site" evidence="11">
    <location>
        <position position="51"/>
    </location>
    <ligand>
        <name>S-adenosyl-L-methionine</name>
        <dbReference type="ChEBI" id="CHEBI:59789"/>
    </ligand>
</feature>
<dbReference type="PANTHER" id="PTHR10920:SF13">
    <property type="entry name" value="PRE-RRNA 2'-O-RIBOSE RNA METHYLTRANSFERASE FTSJ3"/>
    <property type="match status" value="1"/>
</dbReference>
<evidence type="ECO:0000256" key="7">
    <source>
        <dbReference type="ARBA" id="ARBA00041129"/>
    </source>
</evidence>
<dbReference type="InterPro" id="IPR002877">
    <property type="entry name" value="RNA_MeTrfase_FtsJ_dom"/>
</dbReference>
<evidence type="ECO:0000256" key="8">
    <source>
        <dbReference type="ARBA" id="ARBA00041995"/>
    </source>
</evidence>
<dbReference type="InterPro" id="IPR029063">
    <property type="entry name" value="SAM-dependent_MTases_sf"/>
</dbReference>
<dbReference type="GO" id="GO:0008650">
    <property type="term" value="F:rRNA (uridine-2'-O-)-methyltransferase activity"/>
    <property type="evidence" value="ECO:0007669"/>
    <property type="project" value="UniProtKB-UniRule"/>
</dbReference>
<evidence type="ECO:0000256" key="10">
    <source>
        <dbReference type="ARBA" id="ARBA00048970"/>
    </source>
</evidence>
<keyword evidence="15" id="KW-1185">Reference proteome</keyword>
<evidence type="ECO:0000256" key="6">
    <source>
        <dbReference type="ARBA" id="ARBA00038861"/>
    </source>
</evidence>
<dbReference type="Proteomes" id="UP000199611">
    <property type="component" value="Unassembled WGS sequence"/>
</dbReference>
<keyword evidence="1 11" id="KW-0698">rRNA processing</keyword>
<sequence length="200" mass="22337">MAQPRYQDHFFKRAKQEGYFSRAVYKLIEIDKKYGLIRKGMRVLDLGAAPGSWLQWTSRRVGSSGLVVGVDLQPVSGNFPENTIFVTGDVMDDSLINNIIERWAPFDIVLSDMAPFTTGNKYADSARSALLAERAIEVARLALGQGGHILLKIFQGSDFPAILSILKKEFASVKTVKPKASRKESKEVYILGMKKIIREV</sequence>
<protein>
    <recommendedName>
        <fullName evidence="7 11">Ribosomal RNA large subunit methyltransferase E</fullName>
        <ecNumber evidence="6 11">2.1.1.166</ecNumber>
    </recommendedName>
    <alternativeName>
        <fullName evidence="9 11">23S rRNA Um2552 methyltransferase</fullName>
    </alternativeName>
    <alternativeName>
        <fullName evidence="8 11">rRNA (uridine-2'-O-)-methyltransferase</fullName>
    </alternativeName>
</protein>
<dbReference type="InterPro" id="IPR050082">
    <property type="entry name" value="RNA_methyltr_RlmE"/>
</dbReference>
<feature type="domain" description="Ribosomal RNA methyltransferase FtsJ" evidence="13">
    <location>
        <begin position="19"/>
        <end position="194"/>
    </location>
</feature>
<evidence type="ECO:0000313" key="15">
    <source>
        <dbReference type="Proteomes" id="UP000199611"/>
    </source>
</evidence>
<evidence type="ECO:0000256" key="5">
    <source>
        <dbReference type="ARBA" id="ARBA00037569"/>
    </source>
</evidence>
<evidence type="ECO:0000256" key="4">
    <source>
        <dbReference type="ARBA" id="ARBA00022691"/>
    </source>
</evidence>
<evidence type="ECO:0000256" key="9">
    <source>
        <dbReference type="ARBA" id="ARBA00042745"/>
    </source>
</evidence>
<accession>A0A1I4REB4</accession>
<comment type="similarity">
    <text evidence="11">Belongs to the class I-like SAM-binding methyltransferase superfamily. RNA methyltransferase RlmE family.</text>
</comment>
<feature type="binding site" evidence="11">
    <location>
        <position position="71"/>
    </location>
    <ligand>
        <name>S-adenosyl-L-methionine</name>
        <dbReference type="ChEBI" id="CHEBI:59789"/>
    </ligand>
</feature>
<feature type="binding site" evidence="11">
    <location>
        <position position="53"/>
    </location>
    <ligand>
        <name>S-adenosyl-L-methionine</name>
        <dbReference type="ChEBI" id="CHEBI:59789"/>
    </ligand>
</feature>
<dbReference type="PIRSF" id="PIRSF005461">
    <property type="entry name" value="23S_rRNA_mtase"/>
    <property type="match status" value="1"/>
</dbReference>
<keyword evidence="3 11" id="KW-0808">Transferase</keyword>
<dbReference type="STRING" id="39841.SAMN05660836_00571"/>
<comment type="catalytic activity">
    <reaction evidence="10 11">
        <text>uridine(2552) in 23S rRNA + S-adenosyl-L-methionine = 2'-O-methyluridine(2552) in 23S rRNA + S-adenosyl-L-homocysteine + H(+)</text>
        <dbReference type="Rhea" id="RHEA:42720"/>
        <dbReference type="Rhea" id="RHEA-COMP:10202"/>
        <dbReference type="Rhea" id="RHEA-COMP:10203"/>
        <dbReference type="ChEBI" id="CHEBI:15378"/>
        <dbReference type="ChEBI" id="CHEBI:57856"/>
        <dbReference type="ChEBI" id="CHEBI:59789"/>
        <dbReference type="ChEBI" id="CHEBI:65315"/>
        <dbReference type="ChEBI" id="CHEBI:74478"/>
        <dbReference type="EC" id="2.1.1.166"/>
    </reaction>
</comment>
<dbReference type="HAMAP" id="MF_01547">
    <property type="entry name" value="RNA_methyltr_E"/>
    <property type="match status" value="1"/>
</dbReference>
<evidence type="ECO:0000256" key="12">
    <source>
        <dbReference type="PIRSR" id="PIRSR005461-1"/>
    </source>
</evidence>
<gene>
    <name evidence="11" type="primary">rlmE</name>
    <name evidence="11" type="synonym">ftsJ</name>
    <name evidence="11" type="synonym">rrmJ</name>
    <name evidence="14" type="ORF">SAMN05660836_00571</name>
</gene>
<keyword evidence="11" id="KW-0963">Cytoplasm</keyword>
<reference evidence="14 15" key="1">
    <citation type="submission" date="2016-10" db="EMBL/GenBank/DDBJ databases">
        <authorList>
            <person name="de Groot N.N."/>
        </authorList>
    </citation>
    <scope>NUCLEOTIDE SEQUENCE [LARGE SCALE GENOMIC DNA]</scope>
    <source>
        <strain evidence="14 15">DSM 9990</strain>
    </source>
</reference>
<feature type="binding site" evidence="11">
    <location>
        <position position="112"/>
    </location>
    <ligand>
        <name>S-adenosyl-L-methionine</name>
        <dbReference type="ChEBI" id="CHEBI:59789"/>
    </ligand>
</feature>
<dbReference type="AlphaFoldDB" id="A0A1I4REB4"/>
<evidence type="ECO:0000256" key="1">
    <source>
        <dbReference type="ARBA" id="ARBA00022552"/>
    </source>
</evidence>
<evidence type="ECO:0000313" key="14">
    <source>
        <dbReference type="EMBL" id="SFM50559.1"/>
    </source>
</evidence>
<feature type="active site" description="Proton acceptor" evidence="11 12">
    <location>
        <position position="152"/>
    </location>
</feature>
<dbReference type="SUPFAM" id="SSF53335">
    <property type="entry name" value="S-adenosyl-L-methionine-dependent methyltransferases"/>
    <property type="match status" value="1"/>
</dbReference>
<dbReference type="InterPro" id="IPR015507">
    <property type="entry name" value="rRNA-MeTfrase_E"/>
</dbReference>
<feature type="binding site" evidence="11">
    <location>
        <position position="89"/>
    </location>
    <ligand>
        <name>S-adenosyl-L-methionine</name>
        <dbReference type="ChEBI" id="CHEBI:59789"/>
    </ligand>
</feature>
<evidence type="ECO:0000256" key="11">
    <source>
        <dbReference type="HAMAP-Rule" id="MF_01547"/>
    </source>
</evidence>
<keyword evidence="2 11" id="KW-0489">Methyltransferase</keyword>
<dbReference type="Gene3D" id="3.40.50.150">
    <property type="entry name" value="Vaccinia Virus protein VP39"/>
    <property type="match status" value="1"/>
</dbReference>
<comment type="function">
    <text evidence="5 11">Specifically methylates the uridine in position 2552 of 23S rRNA at the 2'-O position of the ribose in the fully assembled 50S ribosomal subunit.</text>
</comment>
<dbReference type="Pfam" id="PF01728">
    <property type="entry name" value="FtsJ"/>
    <property type="match status" value="1"/>
</dbReference>
<proteinExistence type="inferred from homology"/>
<dbReference type="GO" id="GO:0005737">
    <property type="term" value="C:cytoplasm"/>
    <property type="evidence" value="ECO:0007669"/>
    <property type="project" value="UniProtKB-SubCell"/>
</dbReference>
<name>A0A1I4REB4_9BACT</name>
<keyword evidence="4 11" id="KW-0949">S-adenosyl-L-methionine</keyword>
<dbReference type="RefSeq" id="WP_093393317.1">
    <property type="nucleotide sequence ID" value="NZ_FOUU01000001.1"/>
</dbReference>
<comment type="subcellular location">
    <subcellularLocation>
        <location evidence="11">Cytoplasm</location>
    </subcellularLocation>
</comment>
<evidence type="ECO:0000259" key="13">
    <source>
        <dbReference type="Pfam" id="PF01728"/>
    </source>
</evidence>
<dbReference type="PANTHER" id="PTHR10920">
    <property type="entry name" value="RIBOSOMAL RNA METHYLTRANSFERASE"/>
    <property type="match status" value="1"/>
</dbReference>